<dbReference type="Proteomes" id="UP000095552">
    <property type="component" value="Unassembled WGS sequence"/>
</dbReference>
<keyword evidence="3" id="KW-1185">Reference proteome</keyword>
<reference evidence="2 3" key="1">
    <citation type="submission" date="2016-08" db="EMBL/GenBank/DDBJ databases">
        <title>Draft genome of Fabibacter sp. strain SK-8.</title>
        <authorList>
            <person name="Wong S.-K."/>
            <person name="Hamasaki K."/>
            <person name="Yoshizawa S."/>
        </authorList>
    </citation>
    <scope>NUCLEOTIDE SEQUENCE [LARGE SCALE GENOMIC DNA]</scope>
    <source>
        <strain evidence="2 3">SK-8</strain>
    </source>
</reference>
<name>A0A1E5T172_9BACT</name>
<dbReference type="AlphaFoldDB" id="A0A1E5T172"/>
<gene>
    <name evidence="2" type="ORF">BFP71_16695</name>
</gene>
<evidence type="ECO:0000313" key="2">
    <source>
        <dbReference type="EMBL" id="OEK05057.1"/>
    </source>
</evidence>
<proteinExistence type="predicted"/>
<accession>A0A1E5T172</accession>
<comment type="caution">
    <text evidence="2">The sequence shown here is derived from an EMBL/GenBank/DDBJ whole genome shotgun (WGS) entry which is preliminary data.</text>
</comment>
<protein>
    <submittedName>
        <fullName evidence="2">Uncharacterized protein</fullName>
    </submittedName>
</protein>
<dbReference type="EMBL" id="MDGQ01000005">
    <property type="protein sequence ID" value="OEK05057.1"/>
    <property type="molecule type" value="Genomic_DNA"/>
</dbReference>
<evidence type="ECO:0000256" key="1">
    <source>
        <dbReference type="SAM" id="MobiDB-lite"/>
    </source>
</evidence>
<sequence>MSCPSDNSENVPEPDPEPATNQLVWDGTLYDLSTGLYSDFGALNTGYDVQIVLTDATLERIDDGFQADENGIGHLIGFDLSSSDAEELILGEYTISSTPITGQSTFSADWLVDQDGNRLVEDSEDLDVSATSGTITLSGSGTNLNITFDLQFGQKTLKGNFNRAFTYNDQRD</sequence>
<feature type="compositionally biased region" description="Polar residues" evidence="1">
    <location>
        <begin position="1"/>
        <end position="10"/>
    </location>
</feature>
<organism evidence="2 3">
    <name type="scientific">Roseivirga misakiensis</name>
    <dbReference type="NCBI Taxonomy" id="1563681"/>
    <lineage>
        <taxon>Bacteria</taxon>
        <taxon>Pseudomonadati</taxon>
        <taxon>Bacteroidota</taxon>
        <taxon>Cytophagia</taxon>
        <taxon>Cytophagales</taxon>
        <taxon>Roseivirgaceae</taxon>
        <taxon>Roseivirga</taxon>
    </lineage>
</organism>
<evidence type="ECO:0000313" key="3">
    <source>
        <dbReference type="Proteomes" id="UP000095552"/>
    </source>
</evidence>
<feature type="region of interest" description="Disordered" evidence="1">
    <location>
        <begin position="1"/>
        <end position="22"/>
    </location>
</feature>